<organism evidence="3 4">
    <name type="scientific">Liquidambar formosana</name>
    <name type="common">Formosan gum</name>
    <dbReference type="NCBI Taxonomy" id="63359"/>
    <lineage>
        <taxon>Eukaryota</taxon>
        <taxon>Viridiplantae</taxon>
        <taxon>Streptophyta</taxon>
        <taxon>Embryophyta</taxon>
        <taxon>Tracheophyta</taxon>
        <taxon>Spermatophyta</taxon>
        <taxon>Magnoliopsida</taxon>
        <taxon>eudicotyledons</taxon>
        <taxon>Gunneridae</taxon>
        <taxon>Pentapetalae</taxon>
        <taxon>Saxifragales</taxon>
        <taxon>Altingiaceae</taxon>
        <taxon>Liquidambar</taxon>
    </lineage>
</organism>
<keyword evidence="2" id="KW-1015">Disulfide bond</keyword>
<protein>
    <submittedName>
        <fullName evidence="3">Uncharacterized protein</fullName>
    </submittedName>
</protein>
<evidence type="ECO:0000256" key="1">
    <source>
        <dbReference type="ARBA" id="ARBA00006196"/>
    </source>
</evidence>
<dbReference type="AlphaFoldDB" id="A0AAP0WNI2"/>
<dbReference type="PANTHER" id="PTHR46403:SF1">
    <property type="entry name" value="TP53-REGULATED INHIBITOR OF APOPTOSIS 1"/>
    <property type="match status" value="1"/>
</dbReference>
<dbReference type="Proteomes" id="UP001415857">
    <property type="component" value="Unassembled WGS sequence"/>
</dbReference>
<evidence type="ECO:0000256" key="2">
    <source>
        <dbReference type="ARBA" id="ARBA00023157"/>
    </source>
</evidence>
<dbReference type="GO" id="GO:0005634">
    <property type="term" value="C:nucleus"/>
    <property type="evidence" value="ECO:0007669"/>
    <property type="project" value="TreeGrafter"/>
</dbReference>
<dbReference type="GO" id="GO:1990050">
    <property type="term" value="F:phosphatidic acid transfer activity"/>
    <property type="evidence" value="ECO:0007669"/>
    <property type="project" value="TreeGrafter"/>
</dbReference>
<comment type="caution">
    <text evidence="3">The sequence shown here is derived from an EMBL/GenBank/DDBJ whole genome shotgun (WGS) entry which is preliminary data.</text>
</comment>
<reference evidence="3 4" key="1">
    <citation type="journal article" date="2024" name="Plant J.">
        <title>Genome sequences and population genomics reveal climatic adaptation and genomic divergence between two closely related sweetgum species.</title>
        <authorList>
            <person name="Xu W.Q."/>
            <person name="Ren C.Q."/>
            <person name="Zhang X.Y."/>
            <person name="Comes H.P."/>
            <person name="Liu X.H."/>
            <person name="Li Y.G."/>
            <person name="Kettle C.J."/>
            <person name="Jalonen R."/>
            <person name="Gaisberger H."/>
            <person name="Ma Y.Z."/>
            <person name="Qiu Y.X."/>
        </authorList>
    </citation>
    <scope>NUCLEOTIDE SEQUENCE [LARGE SCALE GENOMIC DNA]</scope>
    <source>
        <strain evidence="3">Hangzhou</strain>
    </source>
</reference>
<dbReference type="Pfam" id="PF05254">
    <property type="entry name" value="UPF0203"/>
    <property type="match status" value="1"/>
</dbReference>
<evidence type="ECO:0000313" key="3">
    <source>
        <dbReference type="EMBL" id="KAK9273790.1"/>
    </source>
</evidence>
<dbReference type="PANTHER" id="PTHR46403">
    <property type="entry name" value="TP53-REGULATED INHIBITOR OF APOPTOSIS 1"/>
    <property type="match status" value="1"/>
</dbReference>
<sequence length="101" mass="11434">MGIIKSEKRDPSSFASSTSPCAHLRTAYHNCFNRWYSEKFLKGHWDKVECDAEWQKYRACLSQHLKDKHLIRFLEAEGIVDSTNQADSGRTIDGAAAGVSQ</sequence>
<accession>A0AAP0WNI2</accession>
<dbReference type="PROSITE" id="PS51808">
    <property type="entry name" value="CHCH"/>
    <property type="match status" value="1"/>
</dbReference>
<dbReference type="EMBL" id="JBBPBK010000012">
    <property type="protein sequence ID" value="KAK9273790.1"/>
    <property type="molecule type" value="Genomic_DNA"/>
</dbReference>
<dbReference type="GO" id="GO:0005758">
    <property type="term" value="C:mitochondrial intermembrane space"/>
    <property type="evidence" value="ECO:0007669"/>
    <property type="project" value="TreeGrafter"/>
</dbReference>
<dbReference type="GO" id="GO:0045332">
    <property type="term" value="P:phospholipid translocation"/>
    <property type="evidence" value="ECO:0007669"/>
    <property type="project" value="TreeGrafter"/>
</dbReference>
<gene>
    <name evidence="3" type="ORF">L1049_018600</name>
</gene>
<comment type="similarity">
    <text evidence="1">Belongs to the TRIAP1/MDM35 family.</text>
</comment>
<keyword evidence="4" id="KW-1185">Reference proteome</keyword>
<proteinExistence type="inferred from homology"/>
<evidence type="ECO:0000313" key="4">
    <source>
        <dbReference type="Proteomes" id="UP001415857"/>
    </source>
</evidence>
<dbReference type="InterPro" id="IPR007918">
    <property type="entry name" value="MDM35_apoptosis"/>
</dbReference>
<name>A0AAP0WNI2_LIQFO</name>
<dbReference type="GO" id="GO:0005829">
    <property type="term" value="C:cytosol"/>
    <property type="evidence" value="ECO:0007669"/>
    <property type="project" value="TreeGrafter"/>
</dbReference>